<feature type="transmembrane region" description="Helical" evidence="1">
    <location>
        <begin position="211"/>
        <end position="229"/>
    </location>
</feature>
<proteinExistence type="predicted"/>
<name>A0ABP9QGQ8_9RHOO</name>
<keyword evidence="3" id="KW-0482">Metalloprotease</keyword>
<evidence type="ECO:0000313" key="3">
    <source>
        <dbReference type="EMBL" id="GAA5161666.1"/>
    </source>
</evidence>
<keyword evidence="4" id="KW-1185">Reference proteome</keyword>
<dbReference type="InterPro" id="IPR003675">
    <property type="entry name" value="Rce1/LyrA-like_dom"/>
</dbReference>
<feature type="transmembrane region" description="Helical" evidence="1">
    <location>
        <begin position="57"/>
        <end position="73"/>
    </location>
</feature>
<keyword evidence="1" id="KW-0812">Transmembrane</keyword>
<feature type="transmembrane region" description="Helical" evidence="1">
    <location>
        <begin position="178"/>
        <end position="199"/>
    </location>
</feature>
<dbReference type="GO" id="GO:0008237">
    <property type="term" value="F:metallopeptidase activity"/>
    <property type="evidence" value="ECO:0007669"/>
    <property type="project" value="UniProtKB-KW"/>
</dbReference>
<evidence type="ECO:0000256" key="1">
    <source>
        <dbReference type="SAM" id="Phobius"/>
    </source>
</evidence>
<comment type="caution">
    <text evidence="3">The sequence shown here is derived from an EMBL/GenBank/DDBJ whole genome shotgun (WGS) entry which is preliminary data.</text>
</comment>
<feature type="domain" description="CAAX prenyl protease 2/Lysostaphin resistance protein A-like" evidence="2">
    <location>
        <begin position="177"/>
        <end position="271"/>
    </location>
</feature>
<evidence type="ECO:0000313" key="4">
    <source>
        <dbReference type="Proteomes" id="UP001500547"/>
    </source>
</evidence>
<reference evidence="4" key="1">
    <citation type="journal article" date="2019" name="Int. J. Syst. Evol. Microbiol.">
        <title>The Global Catalogue of Microorganisms (GCM) 10K type strain sequencing project: providing services to taxonomists for standard genome sequencing and annotation.</title>
        <authorList>
            <consortium name="The Broad Institute Genomics Platform"/>
            <consortium name="The Broad Institute Genome Sequencing Center for Infectious Disease"/>
            <person name="Wu L."/>
            <person name="Ma J."/>
        </authorList>
    </citation>
    <scope>NUCLEOTIDE SEQUENCE [LARGE SCALE GENOMIC DNA]</scope>
    <source>
        <strain evidence="4">JCM 18715</strain>
    </source>
</reference>
<feature type="transmembrane region" description="Helical" evidence="1">
    <location>
        <begin position="146"/>
        <end position="166"/>
    </location>
</feature>
<keyword evidence="1" id="KW-1133">Transmembrane helix</keyword>
<accession>A0ABP9QGQ8</accession>
<keyword evidence="1" id="KW-0472">Membrane</keyword>
<keyword evidence="3" id="KW-0378">Hydrolase</keyword>
<feature type="transmembrane region" description="Helical" evidence="1">
    <location>
        <begin position="80"/>
        <end position="98"/>
    </location>
</feature>
<organism evidence="3 4">
    <name type="scientific">Viridibacterium curvum</name>
    <dbReference type="NCBI Taxonomy" id="1101404"/>
    <lineage>
        <taxon>Bacteria</taxon>
        <taxon>Pseudomonadati</taxon>
        <taxon>Pseudomonadota</taxon>
        <taxon>Betaproteobacteria</taxon>
        <taxon>Rhodocyclales</taxon>
        <taxon>Rhodocyclaceae</taxon>
        <taxon>Viridibacterium</taxon>
    </lineage>
</organism>
<dbReference type="Pfam" id="PF02517">
    <property type="entry name" value="Rce1-like"/>
    <property type="match status" value="1"/>
</dbReference>
<dbReference type="EMBL" id="BAABLD010000005">
    <property type="protein sequence ID" value="GAA5161666.1"/>
    <property type="molecule type" value="Genomic_DNA"/>
</dbReference>
<sequence length="281" mass="30319">MEALPPLPALLSFVALFAAMATRLVLPGKPGAIAVAVLCALMLLAGIGTLFDQRAALPLGIAIALPVLHWRAANPFHARLWLLAAIVWCVAAMLHLWPGFMPLQWTADFGRHGQPLNWHLDKGLAGLLLLMVWRRQNAPPRPAPEYLLLPCGTLLIALLAMTLGLATPDPRWLPLMPVWFIGNLFLTVVAEEALFRGLLQGALAEALSARLRNGAQLAITIAALLFGMVHLHWGWRFALLATLAGGLYGWFAGHPPRLGRAIAAHGLTNAMLLICMDSPLG</sequence>
<keyword evidence="3" id="KW-0645">Protease</keyword>
<evidence type="ECO:0000259" key="2">
    <source>
        <dbReference type="Pfam" id="PF02517"/>
    </source>
</evidence>
<protein>
    <submittedName>
        <fullName evidence="3">CPBP family intramembrane metalloprotease</fullName>
    </submittedName>
</protein>
<gene>
    <name evidence="3" type="ORF">GCM10025770_11230</name>
</gene>
<feature type="transmembrane region" description="Helical" evidence="1">
    <location>
        <begin position="6"/>
        <end position="26"/>
    </location>
</feature>
<dbReference type="RefSeq" id="WP_345531894.1">
    <property type="nucleotide sequence ID" value="NZ_BAABLD010000005.1"/>
</dbReference>
<feature type="transmembrane region" description="Helical" evidence="1">
    <location>
        <begin position="33"/>
        <end position="51"/>
    </location>
</feature>
<dbReference type="Proteomes" id="UP001500547">
    <property type="component" value="Unassembled WGS sequence"/>
</dbReference>
<feature type="transmembrane region" description="Helical" evidence="1">
    <location>
        <begin position="118"/>
        <end position="134"/>
    </location>
</feature>